<dbReference type="InterPro" id="IPR006585">
    <property type="entry name" value="FTP1"/>
</dbReference>
<evidence type="ECO:0000256" key="2">
    <source>
        <dbReference type="ARBA" id="ARBA00010147"/>
    </source>
</evidence>
<dbReference type="PANTHER" id="PTHR45713">
    <property type="entry name" value="FTP DOMAIN-CONTAINING PROTEIN"/>
    <property type="match status" value="1"/>
</dbReference>
<dbReference type="RefSeq" id="XP_002733531.2">
    <property type="nucleotide sequence ID" value="XM_002733485.2"/>
</dbReference>
<organism evidence="10 11">
    <name type="scientific">Saccoglossus kowalevskii</name>
    <name type="common">Acorn worm</name>
    <dbReference type="NCBI Taxonomy" id="10224"/>
    <lineage>
        <taxon>Eukaryota</taxon>
        <taxon>Metazoa</taxon>
        <taxon>Hemichordata</taxon>
        <taxon>Enteropneusta</taxon>
        <taxon>Harrimaniidae</taxon>
        <taxon>Saccoglossus</taxon>
    </lineage>
</organism>
<comment type="subunit">
    <text evidence="3">Homotrimer.</text>
</comment>
<dbReference type="GeneID" id="100376466"/>
<feature type="domain" description="Fucolectin tachylectin-4 pentraxin-1" evidence="9">
    <location>
        <begin position="336"/>
        <end position="481"/>
    </location>
</feature>
<evidence type="ECO:0000313" key="11">
    <source>
        <dbReference type="RefSeq" id="XP_002733531.2"/>
    </source>
</evidence>
<sequence>MKLILLTVTLLVCTATASVNVAYEKPVFGIKKGGSESIVDDNDDTCGSIGADKKKPFIKIDLGSEVHVNKIRLTLDESKKRKFDNSVVRVGVHSTAEDNPVCFRIDDKNAPVNIEHDNLDCYGRYIVIQKMGKSKRSLHVCELRAWTDDEEDTDYELVDVAAGETVYAAGEGDSSNIVDGDVSTCHASGNRKDPYMKIDLGRSHELRRIELTLNKDRIRAFHNSVVRVGSEHAIKDNPVCFRIDQDNAPVNIAKAVVCTGRYLIVQKLGKGRAMNVCEIKAFIRKQAHIEPTVEPTEPEVTAAPITVAPTVPVAPTDANDVTTIPPTMACTNPEGLRNIAVGKAASQSSTNPKVDGIASLAVDGIKDTDLRSGKSCTQTNKEFQPWWSLDLGSSQDVYQVIITNRQDCCSFRLKNAVVRVGDSPNPADNPVCGLQVLGKRSRQEQVIMNCGCGDSMTGRYVSIQLMDKTQIMHLCEVEVMTL</sequence>
<evidence type="ECO:0000256" key="6">
    <source>
        <dbReference type="ARBA" id="ARBA00022837"/>
    </source>
</evidence>
<keyword evidence="10" id="KW-1185">Reference proteome</keyword>
<dbReference type="Gene3D" id="2.60.120.260">
    <property type="entry name" value="Galactose-binding domain-like"/>
    <property type="match status" value="3"/>
</dbReference>
<dbReference type="Pfam" id="PF22633">
    <property type="entry name" value="F5_F8_type_C_2"/>
    <property type="match status" value="2"/>
</dbReference>
<comment type="similarity">
    <text evidence="2">Belongs to the fucolectin family.</text>
</comment>
<name>A0ABM0GN13_SACKO</name>
<evidence type="ECO:0000256" key="4">
    <source>
        <dbReference type="ARBA" id="ARBA00022723"/>
    </source>
</evidence>
<feature type="chain" id="PRO_5046294866" evidence="8">
    <location>
        <begin position="18"/>
        <end position="482"/>
    </location>
</feature>
<dbReference type="SUPFAM" id="SSF49785">
    <property type="entry name" value="Galactose-binding domain-like"/>
    <property type="match status" value="3"/>
</dbReference>
<feature type="signal peptide" evidence="8">
    <location>
        <begin position="1"/>
        <end position="17"/>
    </location>
</feature>
<evidence type="ECO:0000256" key="3">
    <source>
        <dbReference type="ARBA" id="ARBA00011233"/>
    </source>
</evidence>
<evidence type="ECO:0000256" key="1">
    <source>
        <dbReference type="ARBA" id="ARBA00002219"/>
    </source>
</evidence>
<dbReference type="InterPro" id="IPR008979">
    <property type="entry name" value="Galactose-bd-like_sf"/>
</dbReference>
<evidence type="ECO:0000256" key="7">
    <source>
        <dbReference type="ARBA" id="ARBA00023157"/>
    </source>
</evidence>
<protein>
    <submittedName>
        <fullName evidence="11">Uncharacterized protein LOC100376466</fullName>
    </submittedName>
</protein>
<evidence type="ECO:0000259" key="9">
    <source>
        <dbReference type="SMART" id="SM00607"/>
    </source>
</evidence>
<proteinExistence type="inferred from homology"/>
<dbReference type="SMART" id="SM00607">
    <property type="entry name" value="FTP"/>
    <property type="match status" value="1"/>
</dbReference>
<gene>
    <name evidence="11" type="primary">LOC100376466</name>
</gene>
<dbReference type="Proteomes" id="UP000694865">
    <property type="component" value="Unplaced"/>
</dbReference>
<keyword evidence="4" id="KW-0479">Metal-binding</keyword>
<keyword evidence="7" id="KW-1015">Disulfide bond</keyword>
<comment type="function">
    <text evidence="1">Acts as a defensive agent. Recognizes blood group fucosylated oligosaccharides including A, B, H and Lewis B-type antigens. Does not recognize Lewis A antigen and has low affinity for monovalent haptens.</text>
</comment>
<accession>A0ABM0GN13</accession>
<evidence type="ECO:0000256" key="8">
    <source>
        <dbReference type="SAM" id="SignalP"/>
    </source>
</evidence>
<keyword evidence="6" id="KW-0106">Calcium</keyword>
<reference evidence="11" key="1">
    <citation type="submission" date="2025-08" db="UniProtKB">
        <authorList>
            <consortium name="RefSeq"/>
        </authorList>
    </citation>
    <scope>IDENTIFICATION</scope>
    <source>
        <tissue evidence="11">Testes</tissue>
    </source>
</reference>
<keyword evidence="8" id="KW-0732">Signal</keyword>
<evidence type="ECO:0000256" key="5">
    <source>
        <dbReference type="ARBA" id="ARBA00022734"/>
    </source>
</evidence>
<keyword evidence="5" id="KW-0430">Lectin</keyword>
<dbReference type="InterPro" id="IPR051941">
    <property type="entry name" value="BG_Antigen-Binding_Lectin"/>
</dbReference>
<evidence type="ECO:0000313" key="10">
    <source>
        <dbReference type="Proteomes" id="UP000694865"/>
    </source>
</evidence>
<dbReference type="PANTHER" id="PTHR45713:SF6">
    <property type="entry name" value="F5_8 TYPE C DOMAIN-CONTAINING PROTEIN"/>
    <property type="match status" value="1"/>
</dbReference>